<evidence type="ECO:0000256" key="4">
    <source>
        <dbReference type="ARBA" id="ARBA00023002"/>
    </source>
</evidence>
<proteinExistence type="predicted"/>
<dbReference type="InterPro" id="IPR036188">
    <property type="entry name" value="FAD/NAD-bd_sf"/>
</dbReference>
<dbReference type="EMBL" id="ML991771">
    <property type="protein sequence ID" value="KAF2239907.1"/>
    <property type="molecule type" value="Genomic_DNA"/>
</dbReference>
<feature type="transmembrane region" description="Helical" evidence="5">
    <location>
        <begin position="12"/>
        <end position="31"/>
    </location>
</feature>
<dbReference type="Proteomes" id="UP000800092">
    <property type="component" value="Unassembled WGS sequence"/>
</dbReference>
<reference evidence="7" key="1">
    <citation type="journal article" date="2020" name="Stud. Mycol.">
        <title>101 Dothideomycetes genomes: a test case for predicting lifestyles and emergence of pathogens.</title>
        <authorList>
            <person name="Haridas S."/>
            <person name="Albert R."/>
            <person name="Binder M."/>
            <person name="Bloem J."/>
            <person name="Labutti K."/>
            <person name="Salamov A."/>
            <person name="Andreopoulos B."/>
            <person name="Baker S."/>
            <person name="Barry K."/>
            <person name="Bills G."/>
            <person name="Bluhm B."/>
            <person name="Cannon C."/>
            <person name="Castanera R."/>
            <person name="Culley D."/>
            <person name="Daum C."/>
            <person name="Ezra D."/>
            <person name="Gonzalez J."/>
            <person name="Henrissat B."/>
            <person name="Kuo A."/>
            <person name="Liang C."/>
            <person name="Lipzen A."/>
            <person name="Lutzoni F."/>
            <person name="Magnuson J."/>
            <person name="Mondo S."/>
            <person name="Nolan M."/>
            <person name="Ohm R."/>
            <person name="Pangilinan J."/>
            <person name="Park H.-J."/>
            <person name="Ramirez L."/>
            <person name="Alfaro M."/>
            <person name="Sun H."/>
            <person name="Tritt A."/>
            <person name="Yoshinaga Y."/>
            <person name="Zwiers L.-H."/>
            <person name="Turgeon B."/>
            <person name="Goodwin S."/>
            <person name="Spatafora J."/>
            <person name="Crous P."/>
            <person name="Grigoriev I."/>
        </authorList>
    </citation>
    <scope>NUCLEOTIDE SEQUENCE</scope>
    <source>
        <strain evidence="7">Tuck. ex Michener</strain>
    </source>
</reference>
<dbReference type="InterPro" id="IPR002938">
    <property type="entry name" value="FAD-bd"/>
</dbReference>
<dbReference type="Pfam" id="PF01494">
    <property type="entry name" value="FAD_binding_3"/>
    <property type="match status" value="1"/>
</dbReference>
<dbReference type="GO" id="GO:0016709">
    <property type="term" value="F:oxidoreductase activity, acting on paired donors, with incorporation or reduction of molecular oxygen, NAD(P)H as one donor, and incorporation of one atom of oxygen"/>
    <property type="evidence" value="ECO:0007669"/>
    <property type="project" value="UniProtKB-ARBA"/>
</dbReference>
<evidence type="ECO:0000256" key="5">
    <source>
        <dbReference type="SAM" id="Phobius"/>
    </source>
</evidence>
<evidence type="ECO:0000256" key="2">
    <source>
        <dbReference type="ARBA" id="ARBA00022630"/>
    </source>
</evidence>
<organism evidence="7 8">
    <name type="scientific">Viridothelium virens</name>
    <name type="common">Speckled blister lichen</name>
    <name type="synonym">Trypethelium virens</name>
    <dbReference type="NCBI Taxonomy" id="1048519"/>
    <lineage>
        <taxon>Eukaryota</taxon>
        <taxon>Fungi</taxon>
        <taxon>Dikarya</taxon>
        <taxon>Ascomycota</taxon>
        <taxon>Pezizomycotina</taxon>
        <taxon>Dothideomycetes</taxon>
        <taxon>Dothideomycetes incertae sedis</taxon>
        <taxon>Trypetheliales</taxon>
        <taxon>Trypetheliaceae</taxon>
        <taxon>Viridothelium</taxon>
    </lineage>
</organism>
<keyword evidence="5" id="KW-1133">Transmembrane helix</keyword>
<comment type="cofactor">
    <cofactor evidence="1">
        <name>FAD</name>
        <dbReference type="ChEBI" id="CHEBI:57692"/>
    </cofactor>
</comment>
<keyword evidence="4" id="KW-0560">Oxidoreductase</keyword>
<accession>A0A6A6HPF2</accession>
<keyword evidence="8" id="KW-1185">Reference proteome</keyword>
<dbReference type="Gene3D" id="3.40.30.120">
    <property type="match status" value="1"/>
</dbReference>
<evidence type="ECO:0000256" key="1">
    <source>
        <dbReference type="ARBA" id="ARBA00001974"/>
    </source>
</evidence>
<evidence type="ECO:0000313" key="8">
    <source>
        <dbReference type="Proteomes" id="UP000800092"/>
    </source>
</evidence>
<evidence type="ECO:0000313" key="7">
    <source>
        <dbReference type="EMBL" id="KAF2239907.1"/>
    </source>
</evidence>
<dbReference type="AlphaFoldDB" id="A0A6A6HPF2"/>
<dbReference type="PANTHER" id="PTHR43004:SF19">
    <property type="entry name" value="BINDING MONOOXYGENASE, PUTATIVE (JCVI)-RELATED"/>
    <property type="match status" value="1"/>
</dbReference>
<evidence type="ECO:0000259" key="6">
    <source>
        <dbReference type="Pfam" id="PF01494"/>
    </source>
</evidence>
<dbReference type="Gene3D" id="3.30.9.10">
    <property type="entry name" value="D-Amino Acid Oxidase, subunit A, domain 2"/>
    <property type="match status" value="1"/>
</dbReference>
<gene>
    <name evidence="7" type="ORF">EV356DRAFT_511214</name>
</gene>
<dbReference type="Gene3D" id="3.50.50.60">
    <property type="entry name" value="FAD/NAD(P)-binding domain"/>
    <property type="match status" value="1"/>
</dbReference>
<name>A0A6A6HPF2_VIRVR</name>
<keyword evidence="2" id="KW-0285">Flavoprotein</keyword>
<evidence type="ECO:0000256" key="3">
    <source>
        <dbReference type="ARBA" id="ARBA00022827"/>
    </source>
</evidence>
<keyword evidence="5" id="KW-0472">Membrane</keyword>
<dbReference type="GO" id="GO:0071949">
    <property type="term" value="F:FAD binding"/>
    <property type="evidence" value="ECO:0007669"/>
    <property type="project" value="InterPro"/>
</dbReference>
<feature type="domain" description="FAD-binding" evidence="6">
    <location>
        <begin position="12"/>
        <end position="372"/>
    </location>
</feature>
<dbReference type="InterPro" id="IPR050641">
    <property type="entry name" value="RIFMO-like"/>
</dbReference>
<protein>
    <recommendedName>
        <fullName evidence="6">FAD-binding domain-containing protein</fullName>
    </recommendedName>
</protein>
<dbReference type="OrthoDB" id="2690153at2759"/>
<keyword evidence="3" id="KW-0274">FAD</keyword>
<sequence>MDPFTNFPVAHAPVLIVGGSMVGMTLSILLAKHGISGCITVERHPSTAIHPRAALFHPRTMEIYQELGLYDQMRAESAKSYDENSRVVAVESLAGKLIQTFASNINEGIENVSSAGRLFLTQDKLEPMLRKEAIQNGIDLRFSTEMISFEQDDKGATALIRSVESGEKNIVRAEYLVACDGVRSSVRDKLGIKVNGHGLLSHSLTIYFKADVSKYLEDQYNGVIYVNNPTVRGFFRIDRTGQQGFLVVFTAGKQGTKESRFPADNVTDEQASEYLRAAIGNESIQVQIESIAKWRAVCDNAQRYNVGRVILAGDSAHAMTPQGGYGGNTGIQDVHNLAWKLALLINGRAGRELVEQTYHEERFPVGQKTVNQVLERYVVRSAPEMKKSVDYLEEELPDTWLELGFRYHSSAFMADELGELNEDPLVATARAGSRAPHVYIKTAAGDSSDASPYPISRLCDGNFVFVLGEKADQWKQAAQETNSCMDLPQVIPYKCRGRDFLIRYGISPFGAVLLRPDGFVAWKTWQDPVPGVVAASVLRDVMERILCLNGKESLQAVESINPHSAKTISNDLSVAGQEKKTQVQFLDLTLT</sequence>
<dbReference type="PANTHER" id="PTHR43004">
    <property type="entry name" value="TRK SYSTEM POTASSIUM UPTAKE PROTEIN"/>
    <property type="match status" value="1"/>
</dbReference>
<dbReference type="PRINTS" id="PR00420">
    <property type="entry name" value="RNGMNOXGNASE"/>
</dbReference>
<keyword evidence="5" id="KW-0812">Transmembrane</keyword>
<dbReference type="SUPFAM" id="SSF51905">
    <property type="entry name" value="FAD/NAD(P)-binding domain"/>
    <property type="match status" value="1"/>
</dbReference>
<dbReference type="Pfam" id="PF21274">
    <property type="entry name" value="Rng_hyd_C"/>
    <property type="match status" value="1"/>
</dbReference>